<dbReference type="SUPFAM" id="SSF51338">
    <property type="entry name" value="Composite domain of metallo-dependent hydrolases"/>
    <property type="match status" value="1"/>
</dbReference>
<dbReference type="InterPro" id="IPR011059">
    <property type="entry name" value="Metal-dep_hydrolase_composite"/>
</dbReference>
<dbReference type="Proteomes" id="UP001157017">
    <property type="component" value="Unassembled WGS sequence"/>
</dbReference>
<dbReference type="PANTHER" id="PTHR43794:SF11">
    <property type="entry name" value="AMIDOHYDROLASE-RELATED DOMAIN-CONTAINING PROTEIN"/>
    <property type="match status" value="1"/>
</dbReference>
<keyword evidence="1" id="KW-0378">Hydrolase</keyword>
<dbReference type="SUPFAM" id="SSF51556">
    <property type="entry name" value="Metallo-dependent hydrolases"/>
    <property type="match status" value="1"/>
</dbReference>
<evidence type="ECO:0000313" key="4">
    <source>
        <dbReference type="Proteomes" id="UP001157017"/>
    </source>
</evidence>
<dbReference type="InterPro" id="IPR032466">
    <property type="entry name" value="Metal_Hydrolase"/>
</dbReference>
<gene>
    <name evidence="3" type="ORF">GCM10025868_25120</name>
</gene>
<organism evidence="3 4">
    <name type="scientific">Angustibacter aerolatus</name>
    <dbReference type="NCBI Taxonomy" id="1162965"/>
    <lineage>
        <taxon>Bacteria</taxon>
        <taxon>Bacillati</taxon>
        <taxon>Actinomycetota</taxon>
        <taxon>Actinomycetes</taxon>
        <taxon>Kineosporiales</taxon>
        <taxon>Kineosporiaceae</taxon>
    </lineage>
</organism>
<evidence type="ECO:0000256" key="1">
    <source>
        <dbReference type="ARBA" id="ARBA00022801"/>
    </source>
</evidence>
<dbReference type="InterPro" id="IPR050287">
    <property type="entry name" value="MTA/SAH_deaminase"/>
</dbReference>
<dbReference type="Gene3D" id="3.20.20.140">
    <property type="entry name" value="Metal-dependent hydrolases"/>
    <property type="match status" value="1"/>
</dbReference>
<dbReference type="InterPro" id="IPR006680">
    <property type="entry name" value="Amidohydro-rel"/>
</dbReference>
<name>A0ABQ6JHP4_9ACTN</name>
<evidence type="ECO:0000259" key="2">
    <source>
        <dbReference type="Pfam" id="PF01979"/>
    </source>
</evidence>
<comment type="caution">
    <text evidence="3">The sequence shown here is derived from an EMBL/GenBank/DDBJ whole genome shotgun (WGS) entry which is preliminary data.</text>
</comment>
<reference evidence="4" key="1">
    <citation type="journal article" date="2019" name="Int. J. Syst. Evol. Microbiol.">
        <title>The Global Catalogue of Microorganisms (GCM) 10K type strain sequencing project: providing services to taxonomists for standard genome sequencing and annotation.</title>
        <authorList>
            <consortium name="The Broad Institute Genomics Platform"/>
            <consortium name="The Broad Institute Genome Sequencing Center for Infectious Disease"/>
            <person name="Wu L."/>
            <person name="Ma J."/>
        </authorList>
    </citation>
    <scope>NUCLEOTIDE SEQUENCE [LARGE SCALE GENOMIC DNA]</scope>
    <source>
        <strain evidence="4">NBRC 108730</strain>
    </source>
</reference>
<feature type="domain" description="Amidohydrolase-related" evidence="2">
    <location>
        <begin position="9"/>
        <end position="157"/>
    </location>
</feature>
<proteinExistence type="predicted"/>
<sequence>MLGPRTTVVHATVNPHLTLLGSTGTRVCFCPTTERDLADGIGPARLLKDHGSPLCLGSDQNAVVDLLEEARALEMHERLFTLQRGGSRRPSLVDALTVDGHSSLGWPEAGRLEVGAVADLVEVDLHSVRTAGTVAAQAVYAATASDVRTVVNAGRVVVRDGEHVLGDVASLLRQAIEPIWRDA</sequence>
<keyword evidence="4" id="KW-1185">Reference proteome</keyword>
<evidence type="ECO:0000313" key="3">
    <source>
        <dbReference type="EMBL" id="GMA87262.1"/>
    </source>
</evidence>
<dbReference type="Pfam" id="PF01979">
    <property type="entry name" value="Amidohydro_1"/>
    <property type="match status" value="1"/>
</dbReference>
<dbReference type="EMBL" id="BSUZ01000001">
    <property type="protein sequence ID" value="GMA87262.1"/>
    <property type="molecule type" value="Genomic_DNA"/>
</dbReference>
<accession>A0ABQ6JHP4</accession>
<protein>
    <recommendedName>
        <fullName evidence="2">Amidohydrolase-related domain-containing protein</fullName>
    </recommendedName>
</protein>
<dbReference type="PANTHER" id="PTHR43794">
    <property type="entry name" value="AMINOHYDROLASE SSNA-RELATED"/>
    <property type="match status" value="1"/>
</dbReference>